<evidence type="ECO:0000313" key="3">
    <source>
        <dbReference type="Proteomes" id="UP001139447"/>
    </source>
</evidence>
<feature type="domain" description="Gamma-glutamylcyclotransferase AIG2-like" evidence="1">
    <location>
        <begin position="12"/>
        <end position="129"/>
    </location>
</feature>
<dbReference type="InterPro" id="IPR013024">
    <property type="entry name" value="GGCT-like"/>
</dbReference>
<dbReference type="RefSeq" id="WP_243306309.1">
    <property type="nucleotide sequence ID" value="NZ_JALGBI010000001.1"/>
</dbReference>
<organism evidence="2 3">
    <name type="scientific">Variovorax terrae</name>
    <dbReference type="NCBI Taxonomy" id="2923278"/>
    <lineage>
        <taxon>Bacteria</taxon>
        <taxon>Pseudomonadati</taxon>
        <taxon>Pseudomonadota</taxon>
        <taxon>Betaproteobacteria</taxon>
        <taxon>Burkholderiales</taxon>
        <taxon>Comamonadaceae</taxon>
        <taxon>Variovorax</taxon>
    </lineage>
</organism>
<evidence type="ECO:0000313" key="2">
    <source>
        <dbReference type="EMBL" id="MCJ0763731.1"/>
    </source>
</evidence>
<dbReference type="SUPFAM" id="SSF110857">
    <property type="entry name" value="Gamma-glutamyl cyclotransferase-like"/>
    <property type="match status" value="1"/>
</dbReference>
<name>A0A9X2AR11_9BURK</name>
<accession>A0A9X2AR11</accession>
<evidence type="ECO:0000259" key="1">
    <source>
        <dbReference type="Pfam" id="PF06094"/>
    </source>
</evidence>
<dbReference type="EMBL" id="JALGBI010000001">
    <property type="protein sequence ID" value="MCJ0763731.1"/>
    <property type="molecule type" value="Genomic_DNA"/>
</dbReference>
<reference evidence="2" key="1">
    <citation type="submission" date="2022-03" db="EMBL/GenBank/DDBJ databases">
        <authorList>
            <person name="Woo C.Y."/>
        </authorList>
    </citation>
    <scope>NUCLEOTIDE SEQUENCE</scope>
    <source>
        <strain evidence="2">CYS-02</strain>
    </source>
</reference>
<dbReference type="AlphaFoldDB" id="A0A9X2AR11"/>
<protein>
    <submittedName>
        <fullName evidence="2">Gamma-glutamylcyclotransferase</fullName>
    </submittedName>
</protein>
<proteinExistence type="predicted"/>
<sequence>MPQAPATPPRHVFVYGTLRRGGDNDMTRLAPAPRFVGAATIQGVMYHLGRYPGVTLGGARAVQGEVYEIEPALERVLDEIEELSPLPSSEYFKRIVPVQVMGRWLDCIVYEINPDHVHGRPVIAGGDWVPGR</sequence>
<comment type="caution">
    <text evidence="2">The sequence shown here is derived from an EMBL/GenBank/DDBJ whole genome shotgun (WGS) entry which is preliminary data.</text>
</comment>
<dbReference type="Proteomes" id="UP001139447">
    <property type="component" value="Unassembled WGS sequence"/>
</dbReference>
<dbReference type="CDD" id="cd06661">
    <property type="entry name" value="GGCT_like"/>
    <property type="match status" value="1"/>
</dbReference>
<dbReference type="Gene3D" id="3.10.490.10">
    <property type="entry name" value="Gamma-glutamyl cyclotransferase-like"/>
    <property type="match status" value="1"/>
</dbReference>
<dbReference type="InterPro" id="IPR009288">
    <property type="entry name" value="AIG2-like_dom"/>
</dbReference>
<gene>
    <name evidence="2" type="ORF">MMF98_10995</name>
</gene>
<dbReference type="InterPro" id="IPR036568">
    <property type="entry name" value="GGCT-like_sf"/>
</dbReference>
<dbReference type="Pfam" id="PF06094">
    <property type="entry name" value="GGACT"/>
    <property type="match status" value="1"/>
</dbReference>
<keyword evidence="3" id="KW-1185">Reference proteome</keyword>